<evidence type="ECO:0000313" key="2">
    <source>
        <dbReference type="EMBL" id="GGG17683.1"/>
    </source>
</evidence>
<reference evidence="2" key="2">
    <citation type="submission" date="2020-09" db="EMBL/GenBank/DDBJ databases">
        <authorList>
            <person name="Sun Q."/>
            <person name="Zhou Y."/>
        </authorList>
    </citation>
    <scope>NUCLEOTIDE SEQUENCE</scope>
    <source>
        <strain evidence="2">CGMCC 1.15760</strain>
    </source>
</reference>
<proteinExistence type="predicted"/>
<gene>
    <name evidence="2" type="ORF">GCM10007425_10110</name>
</gene>
<accession>A0A917LF48</accession>
<evidence type="ECO:0000313" key="3">
    <source>
        <dbReference type="Proteomes" id="UP000616608"/>
    </source>
</evidence>
<keyword evidence="3" id="KW-1185">Reference proteome</keyword>
<keyword evidence="1" id="KW-1133">Transmembrane helix</keyword>
<comment type="caution">
    <text evidence="2">The sequence shown here is derived from an EMBL/GenBank/DDBJ whole genome shotgun (WGS) entry which is preliminary data.</text>
</comment>
<organism evidence="2 3">
    <name type="scientific">Lysinibacillus alkalisoli</name>
    <dbReference type="NCBI Taxonomy" id="1911548"/>
    <lineage>
        <taxon>Bacteria</taxon>
        <taxon>Bacillati</taxon>
        <taxon>Bacillota</taxon>
        <taxon>Bacilli</taxon>
        <taxon>Bacillales</taxon>
        <taxon>Bacillaceae</taxon>
        <taxon>Lysinibacillus</taxon>
    </lineage>
</organism>
<feature type="transmembrane region" description="Helical" evidence="1">
    <location>
        <begin position="67"/>
        <end position="86"/>
    </location>
</feature>
<feature type="transmembrane region" description="Helical" evidence="1">
    <location>
        <begin position="36"/>
        <end position="55"/>
    </location>
</feature>
<dbReference type="EMBL" id="BMJT01000003">
    <property type="protein sequence ID" value="GGG17683.1"/>
    <property type="molecule type" value="Genomic_DNA"/>
</dbReference>
<protein>
    <submittedName>
        <fullName evidence="2">Uncharacterized protein</fullName>
    </submittedName>
</protein>
<sequence>MKKEWNRIHIPKSLSQQTKKGIAKAKQEEQRQKFRPLRFVGIVAALFLLIATTRIKQVTAYSEISNIPIILVIIILASGIILYHILGHAFQWFTVPLILLAVALYLFSMPYRPASPLPLHAKVIYTTNDGKEANNTKVELKVAQALGEANVKRIKAIHIGHQTLTKQDFVFTFTYEAFRQSEIQKAIWQRDEKISINRAVNTLAVEWHSGKTTQVPLTIMYEFPSSTEGLIKHPTEDQHYTLAEATTITAFIPGEAVAISHLQVEGSTITAEQLPITLEKGSVIEVNLVQQPEVHLQQPTLPLIKTTNNHYEIVYLDEHPMLKQQKYEEAIKKLLQGVSA</sequence>
<keyword evidence="1" id="KW-0812">Transmembrane</keyword>
<dbReference type="AlphaFoldDB" id="A0A917LF48"/>
<evidence type="ECO:0000256" key="1">
    <source>
        <dbReference type="SAM" id="Phobius"/>
    </source>
</evidence>
<dbReference type="Proteomes" id="UP000616608">
    <property type="component" value="Unassembled WGS sequence"/>
</dbReference>
<name>A0A917LF48_9BACI</name>
<dbReference type="RefSeq" id="WP_188613941.1">
    <property type="nucleotide sequence ID" value="NZ_BMJT01000003.1"/>
</dbReference>
<reference evidence="2" key="1">
    <citation type="journal article" date="2014" name="Int. J. Syst. Evol. Microbiol.">
        <title>Complete genome sequence of Corynebacterium casei LMG S-19264T (=DSM 44701T), isolated from a smear-ripened cheese.</title>
        <authorList>
            <consortium name="US DOE Joint Genome Institute (JGI-PGF)"/>
            <person name="Walter F."/>
            <person name="Albersmeier A."/>
            <person name="Kalinowski J."/>
            <person name="Ruckert C."/>
        </authorList>
    </citation>
    <scope>NUCLEOTIDE SEQUENCE</scope>
    <source>
        <strain evidence="2">CGMCC 1.15760</strain>
    </source>
</reference>
<keyword evidence="1" id="KW-0472">Membrane</keyword>
<feature type="transmembrane region" description="Helical" evidence="1">
    <location>
        <begin position="93"/>
        <end position="111"/>
    </location>
</feature>